<comment type="function">
    <text evidence="8">Component of the Mediator complex, a coactivator involved in the regulated transcription of nearly all RNA polymerase II-dependent genes. Mediator functions as a bridge to convey information from gene-specific regulatory proteins to the basal RNA polymerase II transcription machinery. Mediator is recruited to promoters by direct interactions with regulatory proteins and serves as a scaffold for the assembly of a functional preinitiation complex with RNA polymerase II and the general transcription factors.</text>
</comment>
<comment type="caution">
    <text evidence="10">The sequence shown here is derived from an EMBL/GenBank/DDBJ whole genome shotgun (WGS) entry which is preliminary data.</text>
</comment>
<evidence type="ECO:0000256" key="6">
    <source>
        <dbReference type="ARBA" id="ARBA00023163"/>
    </source>
</evidence>
<evidence type="ECO:0000256" key="3">
    <source>
        <dbReference type="ARBA" id="ARBA00019691"/>
    </source>
</evidence>
<keyword evidence="4 8" id="KW-0805">Transcription regulation</keyword>
<dbReference type="GO" id="GO:0006357">
    <property type="term" value="P:regulation of transcription by RNA polymerase II"/>
    <property type="evidence" value="ECO:0007669"/>
    <property type="project" value="TreeGrafter"/>
</dbReference>
<dbReference type="PANTHER" id="PTHR13381:SF0">
    <property type="entry name" value="MEDIATOR OF RNA POLYMERASE II TRANSCRIPTION SUBUNIT 21"/>
    <property type="match status" value="1"/>
</dbReference>
<comment type="similarity">
    <text evidence="2 8">Belongs to the Mediator complex subunit 21 family.</text>
</comment>
<keyword evidence="7 8" id="KW-0539">Nucleus</keyword>
<keyword evidence="5 8" id="KW-0010">Activator</keyword>
<keyword evidence="11" id="KW-1185">Reference proteome</keyword>
<keyword evidence="6 8" id="KW-0804">Transcription</keyword>
<gene>
    <name evidence="10" type="ORF">OGAPHI_002331</name>
</gene>
<evidence type="ECO:0000256" key="7">
    <source>
        <dbReference type="ARBA" id="ARBA00023242"/>
    </source>
</evidence>
<dbReference type="InterPro" id="IPR037212">
    <property type="entry name" value="Med7/Med21-like"/>
</dbReference>
<dbReference type="OrthoDB" id="526653at2759"/>
<dbReference type="GeneID" id="70234298"/>
<dbReference type="SUPFAM" id="SSF140718">
    <property type="entry name" value="Mediator hinge subcomplex-like"/>
    <property type="match status" value="1"/>
</dbReference>
<evidence type="ECO:0000313" key="11">
    <source>
        <dbReference type="Proteomes" id="UP000769157"/>
    </source>
</evidence>
<dbReference type="Gene3D" id="6.10.280.10">
    <property type="entry name" value="Mediator complex, subunit Med21"/>
    <property type="match status" value="1"/>
</dbReference>
<protein>
    <recommendedName>
        <fullName evidence="3 8">Mediator of RNA polymerase II transcription subunit 21</fullName>
    </recommendedName>
</protein>
<dbReference type="InterPro" id="IPR021384">
    <property type="entry name" value="Mediator_Med21"/>
</dbReference>
<dbReference type="GO" id="GO:0003712">
    <property type="term" value="F:transcription coregulator activity"/>
    <property type="evidence" value="ECO:0007669"/>
    <property type="project" value="TreeGrafter"/>
</dbReference>
<comment type="subcellular location">
    <subcellularLocation>
        <location evidence="1 8">Nucleus</location>
    </subcellularLocation>
</comment>
<dbReference type="GO" id="GO:0016592">
    <property type="term" value="C:mediator complex"/>
    <property type="evidence" value="ECO:0007669"/>
    <property type="project" value="UniProtKB-UniRule"/>
</dbReference>
<dbReference type="EMBL" id="JAEUBE010000158">
    <property type="protein sequence ID" value="KAH3668577.1"/>
    <property type="molecule type" value="Genomic_DNA"/>
</dbReference>
<evidence type="ECO:0000256" key="9">
    <source>
        <dbReference type="SAM" id="Coils"/>
    </source>
</evidence>
<dbReference type="RefSeq" id="XP_046062991.1">
    <property type="nucleotide sequence ID" value="XM_046203190.1"/>
</dbReference>
<evidence type="ECO:0000256" key="8">
    <source>
        <dbReference type="RuleBase" id="RU366036"/>
    </source>
</evidence>
<evidence type="ECO:0000313" key="10">
    <source>
        <dbReference type="EMBL" id="KAH3668577.1"/>
    </source>
</evidence>
<dbReference type="Pfam" id="PF11221">
    <property type="entry name" value="Med21"/>
    <property type="match status" value="1"/>
</dbReference>
<evidence type="ECO:0000256" key="5">
    <source>
        <dbReference type="ARBA" id="ARBA00023159"/>
    </source>
</evidence>
<proteinExistence type="inferred from homology"/>
<reference evidence="10" key="1">
    <citation type="journal article" date="2021" name="Open Biol.">
        <title>Shared evolutionary footprints suggest mitochondrial oxidative damage underlies multiple complex I losses in fungi.</title>
        <authorList>
            <person name="Schikora-Tamarit M.A."/>
            <person name="Marcet-Houben M."/>
            <person name="Nosek J."/>
            <person name="Gabaldon T."/>
        </authorList>
    </citation>
    <scope>NUCLEOTIDE SEQUENCE</scope>
    <source>
        <strain evidence="10">CBS6075</strain>
    </source>
</reference>
<organism evidence="10 11">
    <name type="scientific">Ogataea philodendri</name>
    <dbReference type="NCBI Taxonomy" id="1378263"/>
    <lineage>
        <taxon>Eukaryota</taxon>
        <taxon>Fungi</taxon>
        <taxon>Dikarya</taxon>
        <taxon>Ascomycota</taxon>
        <taxon>Saccharomycotina</taxon>
        <taxon>Pichiomycetes</taxon>
        <taxon>Pichiales</taxon>
        <taxon>Pichiaceae</taxon>
        <taxon>Ogataea</taxon>
    </lineage>
</organism>
<evidence type="ECO:0000256" key="4">
    <source>
        <dbReference type="ARBA" id="ARBA00023015"/>
    </source>
</evidence>
<comment type="subunit">
    <text evidence="8">Component of the Mediator complex.</text>
</comment>
<dbReference type="Proteomes" id="UP000769157">
    <property type="component" value="Unassembled WGS sequence"/>
</dbReference>
<evidence type="ECO:0000256" key="1">
    <source>
        <dbReference type="ARBA" id="ARBA00004123"/>
    </source>
</evidence>
<evidence type="ECO:0000256" key="2">
    <source>
        <dbReference type="ARBA" id="ARBA00005770"/>
    </source>
</evidence>
<feature type="coiled-coil region" evidence="9">
    <location>
        <begin position="87"/>
        <end position="121"/>
    </location>
</feature>
<keyword evidence="9" id="KW-0175">Coiled coil</keyword>
<sequence>MTDRLTQLQICLDQLSDMFFASLSYVDQNHIAVRLTEGDEMLPDPDHNPPSEADFKANLVELTSDIILKTKQILTIIDTLPGVGVSKEEQLERIESLSGELRELEKQKEATLKRKEQLSELVDEMIIQVSDGIAMITWNALNPTNPTTTIITVQYTTGFPVDQISSSPFLHRRVFSSKNGHHRSKIGFSMQITSSWPCAQLGSAFSVAIRKHLFLTLYIWKTDSIALNRLLAAEVEYLLAGRNSKLIQFSPSQDELPKIDTGITSNKLNLNSACFTTVRVDNDKSPIWSQVSLTKTVRTQAAEARPIQSELINSPRAIGLTMVATSVRFLLEPELMVFVKATVKLRKNSVGVISEI</sequence>
<name>A0A9P8PC45_9ASCO</name>
<dbReference type="PANTHER" id="PTHR13381">
    <property type="entry name" value="RNA POLYMERASE II HOLOENZYME COMPONENT SRB7"/>
    <property type="match status" value="1"/>
</dbReference>
<accession>A0A9P8PC45</accession>
<dbReference type="AlphaFoldDB" id="A0A9P8PC45"/>
<reference evidence="10" key="2">
    <citation type="submission" date="2021-01" db="EMBL/GenBank/DDBJ databases">
        <authorList>
            <person name="Schikora-Tamarit M.A."/>
        </authorList>
    </citation>
    <scope>NUCLEOTIDE SEQUENCE</scope>
    <source>
        <strain evidence="10">CBS6075</strain>
    </source>
</reference>